<organism evidence="1 2">
    <name type="scientific">Estrella lausannensis</name>
    <dbReference type="NCBI Taxonomy" id="483423"/>
    <lineage>
        <taxon>Bacteria</taxon>
        <taxon>Pseudomonadati</taxon>
        <taxon>Chlamydiota</taxon>
        <taxon>Chlamydiia</taxon>
        <taxon>Parachlamydiales</taxon>
        <taxon>Candidatus Criblamydiaceae</taxon>
        <taxon>Estrella</taxon>
    </lineage>
</organism>
<dbReference type="RefSeq" id="WP_143406506.1">
    <property type="nucleotide sequence ID" value="NZ_CWGJ01000028.1"/>
</dbReference>
<reference evidence="2" key="1">
    <citation type="submission" date="2015-06" db="EMBL/GenBank/DDBJ databases">
        <authorList>
            <person name="Bertelli C."/>
        </authorList>
    </citation>
    <scope>NUCLEOTIDE SEQUENCE [LARGE SCALE GENOMIC DNA]</scope>
    <source>
        <strain evidence="2">CRIB-30</strain>
    </source>
</reference>
<proteinExistence type="predicted"/>
<gene>
    <name evidence="1" type="ORF">ELAC_2201</name>
</gene>
<protein>
    <submittedName>
        <fullName evidence="1">Uncharacterized protein</fullName>
    </submittedName>
</protein>
<dbReference type="Proteomes" id="UP000220251">
    <property type="component" value="Unassembled WGS sequence"/>
</dbReference>
<sequence length="336" mass="37768">MSTLHHSIHWPAQRGAATQETVLVNSRGEGLARVIYLPKDFTNQLTLLFSSITIGSVNEKMALMAKQTIQALSRGEAQLSNPMGFFYCNPTKTMGESLQQMKVEFSSQGLKKVTWENRKLLEVLGITQSKLLEICPKVEELVREFFSKNTGGGNLMFFGLGASQQQNRYFFHKDQKGAALFEWAQQITLDSMGYIYEKMGMQRLGAVELSEEAQKALGLTKESAGKMSCFQYALMMIDLETAKAFSSGKYRHDSELEQCLDDMDWRPVSEPDAGDLAVYYNHVTKKVMHAGVYKENGRVESKPGIANPATYEHGLYDVLGLYGTSVYFMRKSHARI</sequence>
<keyword evidence="2" id="KW-1185">Reference proteome</keyword>
<dbReference type="AlphaFoldDB" id="A0A0H5DS25"/>
<dbReference type="OrthoDB" id="9852362at2"/>
<evidence type="ECO:0000313" key="2">
    <source>
        <dbReference type="Proteomes" id="UP000220251"/>
    </source>
</evidence>
<evidence type="ECO:0000313" key="1">
    <source>
        <dbReference type="EMBL" id="CRX39521.1"/>
    </source>
</evidence>
<accession>A0A0H5DS25</accession>
<dbReference type="EMBL" id="CWGJ01000028">
    <property type="protein sequence ID" value="CRX39521.1"/>
    <property type="molecule type" value="Genomic_DNA"/>
</dbReference>
<name>A0A0H5DS25_9BACT</name>